<sequence>MHIVIAGGSGFLGQILREKLLADGDQVTILTRSAGKNQKTDQLQAVEWLKEGTRPEEKLKHVDAIVNLAGESISGLRWTKQKKDRIIKSRMETTGEIIRLIEKLENKPQVLINASAVGYYGMSDTDTFTEKSKSNANDFLANTVQKWEEKAAEANQLGVRTVFARFGIILGKGGALPLITLPYKFGIGGNIGSGRQWVSWIHVEDAAHMIKFIIGTPAIEGPINVTTPNPVRMEEFGKTIGSVLRKPHWLPVPKIVLKLMLGEMSSMLVNGQRVIPEKAMAQHYDYLYPDIKEGLKAILLLSKITSS</sequence>
<dbReference type="SUPFAM" id="SSF51735">
    <property type="entry name" value="NAD(P)-binding Rossmann-fold domains"/>
    <property type="match status" value="1"/>
</dbReference>
<feature type="domain" description="NAD-dependent epimerase/dehydratase" evidence="2">
    <location>
        <begin position="3"/>
        <end position="217"/>
    </location>
</feature>
<dbReference type="RefSeq" id="WP_120117013.1">
    <property type="nucleotide sequence ID" value="NZ_QYTW02000016.1"/>
</dbReference>
<proteinExistence type="inferred from homology"/>
<gene>
    <name evidence="4" type="ORF">D5F11_015475</name>
</gene>
<dbReference type="Gene3D" id="3.40.50.720">
    <property type="entry name" value="NAD(P)-binding Rossmann-like Domain"/>
    <property type="match status" value="1"/>
</dbReference>
<evidence type="ECO:0000256" key="1">
    <source>
        <dbReference type="ARBA" id="ARBA00009353"/>
    </source>
</evidence>
<dbReference type="Pfam" id="PF01370">
    <property type="entry name" value="Epimerase"/>
    <property type="match status" value="1"/>
</dbReference>
<evidence type="ECO:0000313" key="5">
    <source>
        <dbReference type="Proteomes" id="UP000287296"/>
    </source>
</evidence>
<dbReference type="AlphaFoldDB" id="A0A429X5X6"/>
<evidence type="ECO:0000259" key="2">
    <source>
        <dbReference type="Pfam" id="PF01370"/>
    </source>
</evidence>
<dbReference type="PANTHER" id="PTHR11092:SF0">
    <property type="entry name" value="EPIMERASE FAMILY PROTEIN SDR39U1"/>
    <property type="match status" value="1"/>
</dbReference>
<evidence type="ECO:0000259" key="3">
    <source>
        <dbReference type="Pfam" id="PF08338"/>
    </source>
</evidence>
<feature type="domain" description="DUF1731" evidence="3">
    <location>
        <begin position="252"/>
        <end position="298"/>
    </location>
</feature>
<dbReference type="InterPro" id="IPR010099">
    <property type="entry name" value="SDR39U1"/>
</dbReference>
<dbReference type="InterPro" id="IPR001509">
    <property type="entry name" value="Epimerase_deHydtase"/>
</dbReference>
<dbReference type="OrthoDB" id="9801773at2"/>
<dbReference type="InterPro" id="IPR013549">
    <property type="entry name" value="DUF1731"/>
</dbReference>
<accession>A0A429X5X6</accession>
<dbReference type="Proteomes" id="UP000287296">
    <property type="component" value="Unassembled WGS sequence"/>
</dbReference>
<comment type="similarity">
    <text evidence="1">Belongs to the NAD(P)-dependent epimerase/dehydratase family. SDR39U1 subfamily.</text>
</comment>
<dbReference type="NCBIfam" id="TIGR01777">
    <property type="entry name" value="yfcH"/>
    <property type="match status" value="1"/>
</dbReference>
<organism evidence="4 5">
    <name type="scientific">Siminovitchia terrae</name>
    <name type="common">Bacillus terrae</name>
    <dbReference type="NCBI Taxonomy" id="1914933"/>
    <lineage>
        <taxon>Bacteria</taxon>
        <taxon>Bacillati</taxon>
        <taxon>Bacillota</taxon>
        <taxon>Bacilli</taxon>
        <taxon>Bacillales</taxon>
        <taxon>Bacillaceae</taxon>
        <taxon>Siminovitchia</taxon>
    </lineage>
</organism>
<name>A0A429X5X6_SIMTE</name>
<reference evidence="4 5" key="1">
    <citation type="submission" date="2018-12" db="EMBL/GenBank/DDBJ databases">
        <authorList>
            <person name="Sun L."/>
            <person name="Chen Z."/>
        </authorList>
    </citation>
    <scope>NUCLEOTIDE SEQUENCE [LARGE SCALE GENOMIC DNA]</scope>
    <source>
        <strain evidence="4 5">LMG 29736</strain>
    </source>
</reference>
<evidence type="ECO:0000313" key="4">
    <source>
        <dbReference type="EMBL" id="RST58827.1"/>
    </source>
</evidence>
<dbReference type="EMBL" id="QYTW02000016">
    <property type="protein sequence ID" value="RST58827.1"/>
    <property type="molecule type" value="Genomic_DNA"/>
</dbReference>
<dbReference type="InterPro" id="IPR036291">
    <property type="entry name" value="NAD(P)-bd_dom_sf"/>
</dbReference>
<protein>
    <submittedName>
        <fullName evidence="4">TIGR01777 family protein</fullName>
    </submittedName>
</protein>
<dbReference type="PANTHER" id="PTHR11092">
    <property type="entry name" value="SUGAR NUCLEOTIDE EPIMERASE RELATED"/>
    <property type="match status" value="1"/>
</dbReference>
<dbReference type="CDD" id="cd05242">
    <property type="entry name" value="SDR_a8"/>
    <property type="match status" value="1"/>
</dbReference>
<comment type="caution">
    <text evidence="4">The sequence shown here is derived from an EMBL/GenBank/DDBJ whole genome shotgun (WGS) entry which is preliminary data.</text>
</comment>
<dbReference type="Pfam" id="PF08338">
    <property type="entry name" value="DUF1731"/>
    <property type="match status" value="1"/>
</dbReference>